<dbReference type="EMBL" id="JAAAIL010003951">
    <property type="protein sequence ID" value="KAG0248760.1"/>
    <property type="molecule type" value="Genomic_DNA"/>
</dbReference>
<sequence length="146" mass="15329">MATDTVGTAIPSRNDPIEAHSEQQDGAAPQATTTTSTPAADNAPLVGATSATDSPAPAPNGISASSATKDKPLPPKKISFAAMVAKGRGPSRATYADIRQASERRVCMEQDAPYPARFSRVKDSHFLVIPKNLPEIPHKDLLDQIA</sequence>
<feature type="non-terminal residue" evidence="2">
    <location>
        <position position="146"/>
    </location>
</feature>
<evidence type="ECO:0000313" key="2">
    <source>
        <dbReference type="EMBL" id="KAG0248760.1"/>
    </source>
</evidence>
<dbReference type="AlphaFoldDB" id="A0AAD4H090"/>
<keyword evidence="3" id="KW-1185">Reference proteome</keyword>
<evidence type="ECO:0000256" key="1">
    <source>
        <dbReference type="SAM" id="MobiDB-lite"/>
    </source>
</evidence>
<proteinExistence type="predicted"/>
<dbReference type="Proteomes" id="UP001194580">
    <property type="component" value="Unassembled WGS sequence"/>
</dbReference>
<gene>
    <name evidence="2" type="ORF">BGZ95_007870</name>
</gene>
<name>A0AAD4H090_9FUNG</name>
<organism evidence="2 3">
    <name type="scientific">Linnemannia exigua</name>
    <dbReference type="NCBI Taxonomy" id="604196"/>
    <lineage>
        <taxon>Eukaryota</taxon>
        <taxon>Fungi</taxon>
        <taxon>Fungi incertae sedis</taxon>
        <taxon>Mucoromycota</taxon>
        <taxon>Mortierellomycotina</taxon>
        <taxon>Mortierellomycetes</taxon>
        <taxon>Mortierellales</taxon>
        <taxon>Mortierellaceae</taxon>
        <taxon>Linnemannia</taxon>
    </lineage>
</organism>
<feature type="region of interest" description="Disordered" evidence="1">
    <location>
        <begin position="1"/>
        <end position="75"/>
    </location>
</feature>
<protein>
    <submittedName>
        <fullName evidence="2">Uncharacterized protein</fullName>
    </submittedName>
</protein>
<accession>A0AAD4H090</accession>
<feature type="compositionally biased region" description="Low complexity" evidence="1">
    <location>
        <begin position="27"/>
        <end position="55"/>
    </location>
</feature>
<reference evidence="2" key="1">
    <citation type="journal article" date="2020" name="Fungal Divers.">
        <title>Resolving the Mortierellaceae phylogeny through synthesis of multi-gene phylogenetics and phylogenomics.</title>
        <authorList>
            <person name="Vandepol N."/>
            <person name="Liber J."/>
            <person name="Desiro A."/>
            <person name="Na H."/>
            <person name="Kennedy M."/>
            <person name="Barry K."/>
            <person name="Grigoriev I.V."/>
            <person name="Miller A.N."/>
            <person name="O'Donnell K."/>
            <person name="Stajich J.E."/>
            <person name="Bonito G."/>
        </authorList>
    </citation>
    <scope>NUCLEOTIDE SEQUENCE</scope>
    <source>
        <strain evidence="2">NRRL 28262</strain>
    </source>
</reference>
<evidence type="ECO:0000313" key="3">
    <source>
        <dbReference type="Proteomes" id="UP001194580"/>
    </source>
</evidence>
<comment type="caution">
    <text evidence="2">The sequence shown here is derived from an EMBL/GenBank/DDBJ whole genome shotgun (WGS) entry which is preliminary data.</text>
</comment>